<accession>A0A172XZI5</accession>
<proteinExistence type="predicted"/>
<dbReference type="OrthoDB" id="2599194at2"/>
<keyword evidence="2" id="KW-1185">Reference proteome</keyword>
<reference evidence="1 2" key="1">
    <citation type="submission" date="2016-04" db="EMBL/GenBank/DDBJ databases">
        <title>Complete Genome Sequence of Chryseobacterium sp. IHBB 10212.</title>
        <authorList>
            <person name="Pal M."/>
            <person name="Swarnkar M.K."/>
            <person name="Kaushal K."/>
            <person name="Chhibber S."/>
            <person name="Singh A.K."/>
            <person name="Gulati A."/>
        </authorList>
    </citation>
    <scope>NUCLEOTIDE SEQUENCE [LARGE SCALE GENOMIC DNA]</scope>
    <source>
        <strain evidence="1 2">IHBB 10212</strain>
    </source>
</reference>
<name>A0A172XZI5_9FLAO</name>
<dbReference type="AlphaFoldDB" id="A0A172XZI5"/>
<gene>
    <name evidence="1" type="ORF">A0O34_17725</name>
</gene>
<sequence length="158" mass="18478">MPVSTLNLLYQIIDKKILLKDKVKRSIINRYLLRSVCPIIKATLKEPFVKGIKGKDFFSQEMLLTLTHRINGITSQSKREWGTISPDQMLHHLNLPMGTALGYYELPDKSYLLSRTVFKWLLVDFLSEQPKGLQLPLNFKIPPPERFDLEDNKKYCWK</sequence>
<protein>
    <submittedName>
        <fullName evidence="1">Uncharacterized protein</fullName>
    </submittedName>
</protein>
<organism evidence="1 2">
    <name type="scientific">Chryseobacterium glaciei</name>
    <dbReference type="NCBI Taxonomy" id="1685010"/>
    <lineage>
        <taxon>Bacteria</taxon>
        <taxon>Pseudomonadati</taxon>
        <taxon>Bacteroidota</taxon>
        <taxon>Flavobacteriia</taxon>
        <taxon>Flavobacteriales</taxon>
        <taxon>Weeksellaceae</taxon>
        <taxon>Chryseobacterium group</taxon>
        <taxon>Chryseobacterium</taxon>
    </lineage>
</organism>
<dbReference type="Proteomes" id="UP000077824">
    <property type="component" value="Chromosome"/>
</dbReference>
<evidence type="ECO:0000313" key="1">
    <source>
        <dbReference type="EMBL" id="ANF52245.1"/>
    </source>
</evidence>
<dbReference type="EMBL" id="CP015199">
    <property type="protein sequence ID" value="ANF52245.1"/>
    <property type="molecule type" value="Genomic_DNA"/>
</dbReference>
<dbReference type="RefSeq" id="WP_066757637.1">
    <property type="nucleotide sequence ID" value="NZ_CP015199.1"/>
</dbReference>
<dbReference type="KEGG" id="chh:A0O34_17725"/>
<evidence type="ECO:0000313" key="2">
    <source>
        <dbReference type="Proteomes" id="UP000077824"/>
    </source>
</evidence>